<evidence type="ECO:0008006" key="4">
    <source>
        <dbReference type="Google" id="ProtNLM"/>
    </source>
</evidence>
<keyword evidence="1" id="KW-0732">Signal</keyword>
<dbReference type="EMBL" id="ACWF01000158">
    <property type="protein sequence ID" value="EHL73355.1"/>
    <property type="molecule type" value="Genomic_DNA"/>
</dbReference>
<dbReference type="Proteomes" id="UP000011747">
    <property type="component" value="Unassembled WGS sequence"/>
</dbReference>
<protein>
    <recommendedName>
        <fullName evidence="4">Spore cortex protein CoxA</fullName>
    </recommendedName>
</protein>
<keyword evidence="3" id="KW-1185">Reference proteome</keyword>
<accession>G9QQ41</accession>
<dbReference type="PROSITE" id="PS51257">
    <property type="entry name" value="PROKAR_LIPOPROTEIN"/>
    <property type="match status" value="1"/>
</dbReference>
<feature type="signal peptide" evidence="1">
    <location>
        <begin position="1"/>
        <end position="22"/>
    </location>
</feature>
<organism evidence="2 3">
    <name type="scientific">Bacillus smithii 7_3_47FAA</name>
    <dbReference type="NCBI Taxonomy" id="665952"/>
    <lineage>
        <taxon>Bacteria</taxon>
        <taxon>Bacillati</taxon>
        <taxon>Bacillota</taxon>
        <taxon>Bacilli</taxon>
        <taxon>Bacillales</taxon>
        <taxon>Bacillaceae</taxon>
        <taxon>Bacillus</taxon>
    </lineage>
</organism>
<dbReference type="PATRIC" id="fig|665952.3.peg.3324"/>
<dbReference type="InterPro" id="IPR019076">
    <property type="entry name" value="Spore_lipoprot_YhcN/YlaJ-like"/>
</dbReference>
<feature type="chain" id="PRO_5038563961" description="Spore cortex protein CoxA" evidence="1">
    <location>
        <begin position="23"/>
        <end position="243"/>
    </location>
</feature>
<dbReference type="Pfam" id="PF09580">
    <property type="entry name" value="Spore_YhcN_YlaJ"/>
    <property type="match status" value="1"/>
</dbReference>
<evidence type="ECO:0000256" key="1">
    <source>
        <dbReference type="SAM" id="SignalP"/>
    </source>
</evidence>
<gene>
    <name evidence="2" type="ORF">HMPREF1015_00408</name>
</gene>
<dbReference type="AlphaFoldDB" id="G9QQ41"/>
<evidence type="ECO:0000313" key="2">
    <source>
        <dbReference type="EMBL" id="EHL73355.1"/>
    </source>
</evidence>
<reference evidence="2 3" key="1">
    <citation type="submission" date="2011-09" db="EMBL/GenBank/DDBJ databases">
        <title>The Genome Sequence of Bacillus smithii 7_3_47FAA.</title>
        <authorList>
            <consortium name="The Broad Institute Genome Sequencing Platform"/>
            <person name="Earl A."/>
            <person name="Ward D."/>
            <person name="Feldgarden M."/>
            <person name="Gevers D."/>
            <person name="Daigneault M."/>
            <person name="Strauss J."/>
            <person name="Allen-Vercoe E."/>
            <person name="Young S.K."/>
            <person name="Zeng Q."/>
            <person name="Gargeya S."/>
            <person name="Fitzgerald M."/>
            <person name="Haas B."/>
            <person name="Abouelleil A."/>
            <person name="Alvarado L."/>
            <person name="Arachchi H.M."/>
            <person name="Berlin A."/>
            <person name="Brown A."/>
            <person name="Chapman S.B."/>
            <person name="Chen Z."/>
            <person name="Dunbar C."/>
            <person name="Freedman E."/>
            <person name="Gearin G."/>
            <person name="Goldberg J."/>
            <person name="Griggs A."/>
            <person name="Gujja S."/>
            <person name="Heiman D."/>
            <person name="Howarth C."/>
            <person name="Larson L."/>
            <person name="Lui A."/>
            <person name="MacDonald P.J.P."/>
            <person name="Montmayeur A."/>
            <person name="Murphy C."/>
            <person name="Neiman D."/>
            <person name="Pearson M."/>
            <person name="Priest M."/>
            <person name="Roberts A."/>
            <person name="Saif S."/>
            <person name="Shea T."/>
            <person name="Shenoy N."/>
            <person name="Sisk P."/>
            <person name="Stolte C."/>
            <person name="Sykes S."/>
            <person name="Wortman J."/>
            <person name="Nusbaum C."/>
            <person name="Birren B."/>
        </authorList>
    </citation>
    <scope>NUCLEOTIDE SEQUENCE [LARGE SCALE GENOMIC DNA]</scope>
    <source>
        <strain evidence="2 3">7_3_47FAA</strain>
    </source>
</reference>
<name>G9QQ41_9BACI</name>
<dbReference type="RefSeq" id="WP_003355502.1">
    <property type="nucleotide sequence ID" value="NZ_JH414764.1"/>
</dbReference>
<proteinExistence type="predicted"/>
<evidence type="ECO:0000313" key="3">
    <source>
        <dbReference type="Proteomes" id="UP000011747"/>
    </source>
</evidence>
<sequence length="243" mass="27286">MVKKIYQSLVSGVMVLSLAACSGGEDAYGGDRPNYHPKGVFSNEGHGGDTNDRHDGPMTELYDHSVGREGQAIREHKRRYLQVRDENGNPPNPTVPLAKDDKNFWARDNQFSRKDANYHGHLQTQLPQTKNSYYQAYEGKLAERLAAEAAKVNHVQDARAVVYNKDVIIAVITENGSDKEKVKSSVKKAVQPYVNGRRCTVVTGIGNFGRVRNIDNELRDGGPKDQIELDLKEMVRTLRHQER</sequence>
<dbReference type="HOGENOM" id="CLU_097816_0_0_9"/>
<comment type="caution">
    <text evidence="2">The sequence shown here is derived from an EMBL/GenBank/DDBJ whole genome shotgun (WGS) entry which is preliminary data.</text>
</comment>